<evidence type="ECO:0000313" key="2">
    <source>
        <dbReference type="EMBL" id="GCL37393.1"/>
    </source>
</evidence>
<reference evidence="3" key="1">
    <citation type="submission" date="2019-02" db="EMBL/GenBank/DDBJ databases">
        <title>Draft genome sequence of Sphaerospermopsis reniformis NIES-1949.</title>
        <authorList>
            <person name="Yamaguchi H."/>
            <person name="Suzuki S."/>
            <person name="Kawachi M."/>
        </authorList>
    </citation>
    <scope>NUCLEOTIDE SEQUENCE [LARGE SCALE GENOMIC DNA]</scope>
    <source>
        <strain evidence="3">NIES-1949</strain>
    </source>
</reference>
<dbReference type="Proteomes" id="UP000300142">
    <property type="component" value="Unassembled WGS sequence"/>
</dbReference>
<dbReference type="PANTHER" id="PTHR13696:SF52">
    <property type="entry name" value="PARA FAMILY PROTEIN CT_582"/>
    <property type="match status" value="1"/>
</dbReference>
<comment type="caution">
    <text evidence="2">The sequence shown here is derived from an EMBL/GenBank/DDBJ whole genome shotgun (WGS) entry which is preliminary data.</text>
</comment>
<organism evidence="2 3">
    <name type="scientific">Sphaerospermopsis reniformis</name>
    <dbReference type="NCBI Taxonomy" id="531300"/>
    <lineage>
        <taxon>Bacteria</taxon>
        <taxon>Bacillati</taxon>
        <taxon>Cyanobacteriota</taxon>
        <taxon>Cyanophyceae</taxon>
        <taxon>Nostocales</taxon>
        <taxon>Aphanizomenonaceae</taxon>
        <taxon>Sphaerospermopsis</taxon>
    </lineage>
</organism>
<feature type="domain" description="AAA" evidence="1">
    <location>
        <begin position="3"/>
        <end position="199"/>
    </location>
</feature>
<dbReference type="AlphaFoldDB" id="A0A480A104"/>
<evidence type="ECO:0000259" key="1">
    <source>
        <dbReference type="Pfam" id="PF13614"/>
    </source>
</evidence>
<protein>
    <submittedName>
        <fullName evidence="2">Chromosome partitioning ATPase, ParA family protein</fullName>
    </submittedName>
</protein>
<dbReference type="InterPro" id="IPR050678">
    <property type="entry name" value="DNA_Partitioning_ATPase"/>
</dbReference>
<dbReference type="InterPro" id="IPR027417">
    <property type="entry name" value="P-loop_NTPase"/>
</dbReference>
<evidence type="ECO:0000313" key="3">
    <source>
        <dbReference type="Proteomes" id="UP000300142"/>
    </source>
</evidence>
<sequence length="290" mass="32948">MTAKVISVCNLKGGVGKTTIVMALAEYLAGDTMYGKRVLAIDLDPQSNLTSALMSEEDWEWQYNQKGLTLPFLLKNADYFLENGNNEKFIVKEEVSNLRNKNSFNCLHLIPSSPRLFEVQEYLPANAVAILHNIINPLLEKYDYILIDCPPSINNVIKSAFFASDFCLIPCVPSRMSIHGLELLLEQIEQFKKDYDHKISPIGTLISRYNGTVSQTHNLNFIIVNPFFPPTFATRIPERSKIAEGLDFNHQLTYKQKYGDAHEVMIELAKEFMNRVDNSVMYTPLMASLL</sequence>
<dbReference type="RefSeq" id="WP_137667601.1">
    <property type="nucleotide sequence ID" value="NZ_BJCE01000076.1"/>
</dbReference>
<gene>
    <name evidence="2" type="ORF">SR1949_25020</name>
</gene>
<keyword evidence="3" id="KW-1185">Reference proteome</keyword>
<accession>A0A480A104</accession>
<dbReference type="EMBL" id="BJCE01000076">
    <property type="protein sequence ID" value="GCL37393.1"/>
    <property type="molecule type" value="Genomic_DNA"/>
</dbReference>
<dbReference type="Gene3D" id="3.40.50.300">
    <property type="entry name" value="P-loop containing nucleotide triphosphate hydrolases"/>
    <property type="match status" value="1"/>
</dbReference>
<name>A0A480A104_9CYAN</name>
<dbReference type="CDD" id="cd02042">
    <property type="entry name" value="ParAB_family"/>
    <property type="match status" value="1"/>
</dbReference>
<proteinExistence type="predicted"/>
<dbReference type="SUPFAM" id="SSF52540">
    <property type="entry name" value="P-loop containing nucleoside triphosphate hydrolases"/>
    <property type="match status" value="1"/>
</dbReference>
<dbReference type="Pfam" id="PF13614">
    <property type="entry name" value="AAA_31"/>
    <property type="match status" value="1"/>
</dbReference>
<dbReference type="InterPro" id="IPR025669">
    <property type="entry name" value="AAA_dom"/>
</dbReference>
<dbReference type="PANTHER" id="PTHR13696">
    <property type="entry name" value="P-LOOP CONTAINING NUCLEOSIDE TRIPHOSPHATE HYDROLASE"/>
    <property type="match status" value="1"/>
</dbReference>